<accession>A0A0A9B0Q8</accession>
<evidence type="ECO:0000313" key="1">
    <source>
        <dbReference type="EMBL" id="JAD56956.1"/>
    </source>
</evidence>
<reference evidence="1" key="1">
    <citation type="submission" date="2014-09" db="EMBL/GenBank/DDBJ databases">
        <authorList>
            <person name="Magalhaes I.L.F."/>
            <person name="Oliveira U."/>
            <person name="Santos F.R."/>
            <person name="Vidigal T.H.D.A."/>
            <person name="Brescovit A.D."/>
            <person name="Santos A.J."/>
        </authorList>
    </citation>
    <scope>NUCLEOTIDE SEQUENCE</scope>
    <source>
        <tissue evidence="1">Shoot tissue taken approximately 20 cm above the soil surface</tissue>
    </source>
</reference>
<organism evidence="1">
    <name type="scientific">Arundo donax</name>
    <name type="common">Giant reed</name>
    <name type="synonym">Donax arundinaceus</name>
    <dbReference type="NCBI Taxonomy" id="35708"/>
    <lineage>
        <taxon>Eukaryota</taxon>
        <taxon>Viridiplantae</taxon>
        <taxon>Streptophyta</taxon>
        <taxon>Embryophyta</taxon>
        <taxon>Tracheophyta</taxon>
        <taxon>Spermatophyta</taxon>
        <taxon>Magnoliopsida</taxon>
        <taxon>Liliopsida</taxon>
        <taxon>Poales</taxon>
        <taxon>Poaceae</taxon>
        <taxon>PACMAD clade</taxon>
        <taxon>Arundinoideae</taxon>
        <taxon>Arundineae</taxon>
        <taxon>Arundo</taxon>
    </lineage>
</organism>
<protein>
    <submittedName>
        <fullName evidence="1">Uncharacterized protein</fullName>
    </submittedName>
</protein>
<name>A0A0A9B0Q8_ARUDO</name>
<proteinExistence type="predicted"/>
<sequence>MCISHVYVYAINLQKSRLSPPKINYKCFIYVKCRLYSLKTSKMKINIAKFCNFT</sequence>
<dbReference type="AlphaFoldDB" id="A0A0A9B0Q8"/>
<reference evidence="1" key="2">
    <citation type="journal article" date="2015" name="Data Brief">
        <title>Shoot transcriptome of the giant reed, Arundo donax.</title>
        <authorList>
            <person name="Barrero R.A."/>
            <person name="Guerrero F.D."/>
            <person name="Moolhuijzen P."/>
            <person name="Goolsby J.A."/>
            <person name="Tidwell J."/>
            <person name="Bellgard S.E."/>
            <person name="Bellgard M.I."/>
        </authorList>
    </citation>
    <scope>NUCLEOTIDE SEQUENCE</scope>
    <source>
        <tissue evidence="1">Shoot tissue taken approximately 20 cm above the soil surface</tissue>
    </source>
</reference>
<dbReference type="EMBL" id="GBRH01240939">
    <property type="protein sequence ID" value="JAD56956.1"/>
    <property type="molecule type" value="Transcribed_RNA"/>
</dbReference>